<dbReference type="PROSITE" id="PS50109">
    <property type="entry name" value="HIS_KIN"/>
    <property type="match status" value="1"/>
</dbReference>
<dbReference type="Gene3D" id="1.20.120.160">
    <property type="entry name" value="HPT domain"/>
    <property type="match status" value="1"/>
</dbReference>
<dbReference type="InterPro" id="IPR036641">
    <property type="entry name" value="HPT_dom_sf"/>
</dbReference>
<dbReference type="CDD" id="cd16922">
    <property type="entry name" value="HATPase_EvgS-ArcB-TorS-like"/>
    <property type="match status" value="1"/>
</dbReference>
<dbReference type="Pfam" id="PF00072">
    <property type="entry name" value="Response_reg"/>
    <property type="match status" value="2"/>
</dbReference>
<dbReference type="InterPro" id="IPR013655">
    <property type="entry name" value="PAS_fold_3"/>
</dbReference>
<evidence type="ECO:0000259" key="17">
    <source>
        <dbReference type="PROSITE" id="PS50112"/>
    </source>
</evidence>
<dbReference type="CDD" id="cd00130">
    <property type="entry name" value="PAS"/>
    <property type="match status" value="2"/>
</dbReference>
<keyword evidence="10" id="KW-0902">Two-component regulatory system</keyword>
<dbReference type="CDD" id="cd17546">
    <property type="entry name" value="REC_hyHK_CKI1_RcsC-like"/>
    <property type="match status" value="1"/>
</dbReference>
<gene>
    <name evidence="19" type="ORF">AACH11_16380</name>
</gene>
<sequence>MSTADSRIARRRLNAAARRQIDGRCPPGHRCPAPACTPRDTRDTRDAHGPGRRHDAGALPARTALARQLRQRDAQLRSTERRLQAILDAMPGSIAYWDRGLHCLFANRAHQHWTGMDAATLAAHTLPDLLGWRAWQRVRPHVEAVLQGRAQQFSGLAPVPGQRGRTTRARVYLQPEHGPGGVVGFYSLTLDDEALQASREALQAERERLEHIVRASDAGVWEWDLARDTLQASPRAKAIGGYGPDDALSPTRRRELVHPDDLPRMQQALREHLQGHTPLFICESRLRHADGRWVWVRDSGRVCRRGPDGQAQLIYGTIFDIDAQVRARERAEDSERRLSFFLEHIDEGLIVTQLDRVVDASPVMARLMRVDADGRALLGRSVLDFVAASDLPRALEQLRTRGTEPCDLLLQRPDGSTFPAQVLGRTIARDGQPTRLVTVRDISERKRAEQALEAARLEAERANQAKSQFLANMSHEIRTPLHAVIGLTGLLQDSRLEPAARGLVDRLQLAARSLFGLVNDVLDLSKIEAGEMSLDEAPFNLERLFDDLRRLLQVQADERGLHLRLTIAPELPTWLFGDEQRLRQILLNLVGNALKFTERGGVRVLALRQPAADGRPRLRLEVHDSGIGIAAGELATLFTPFSQADPSSTRRFGGTGLGLSIVRELAQLMDGEVGVVSTPGVGSRFHVALPLQLAPAGSAEGSQPLQLLVVEDDTTQREALLAMARRLGWHAEGLADGQALLRRAQQRLQSGQPPDALLVDWQLPDLDGLSALARLQPLWPGQSLPAAVVVSAQQREQVLAAPHAGLAQAVLTKPVDISTLFNAICQAVADRERSYERLLRSTRVEHSGAAWLEGVRVLVVDDAEVNLDVARHLLQRQGAEVHTAHNGLAALALLQTHAVDIVLMDVQMPVMDGNTATRHLRSDPRWARLPVVALSAGALQGERQRALDAGMTDYLTKPLDGERLVRTLRRHVQPRVAGARLRRTPPATSGTGTGSGRPHGPHWPALPGVDMEQAQLRLGDDRALFLRLLRHLVHEHHPLPLPAAVRRADDGPPGPPATDWDSWGARLHKLRGSAGMLACHALHDAAQQAEQACTQVRTAPREADTGAATALAWATLHRLAGTLGELQQALQACSGETADDGLPPRPQMAPPAGRIDPGEAAALADRLPLLCERLRDHDLSALELARSLQPTLRACLAPAALAALGTALDRLDFAAAVALLDPLRNGAVRTMTVLEIAQIESKLSQNPG</sequence>
<dbReference type="Gene3D" id="1.10.287.130">
    <property type="match status" value="1"/>
</dbReference>
<dbReference type="Gene3D" id="3.30.450.20">
    <property type="entry name" value="PAS domain"/>
    <property type="match status" value="3"/>
</dbReference>
<feature type="domain" description="Histidine kinase" evidence="15">
    <location>
        <begin position="472"/>
        <end position="693"/>
    </location>
</feature>
<keyword evidence="4" id="KW-1003">Cell membrane</keyword>
<dbReference type="InterPro" id="IPR035965">
    <property type="entry name" value="PAS-like_dom_sf"/>
</dbReference>
<evidence type="ECO:0000256" key="13">
    <source>
        <dbReference type="SAM" id="Coils"/>
    </source>
</evidence>
<feature type="compositionally biased region" description="Basic and acidic residues" evidence="14">
    <location>
        <begin position="39"/>
        <end position="56"/>
    </location>
</feature>
<dbReference type="PROSITE" id="PS50112">
    <property type="entry name" value="PAS"/>
    <property type="match status" value="1"/>
</dbReference>
<keyword evidence="13" id="KW-0175">Coiled coil</keyword>
<dbReference type="EMBL" id="JBBUTF010000015">
    <property type="protein sequence ID" value="MEK8027541.1"/>
    <property type="molecule type" value="Genomic_DNA"/>
</dbReference>
<dbReference type="InterPro" id="IPR001610">
    <property type="entry name" value="PAC"/>
</dbReference>
<dbReference type="CDD" id="cd00082">
    <property type="entry name" value="HisKA"/>
    <property type="match status" value="1"/>
</dbReference>
<dbReference type="SUPFAM" id="SSF55874">
    <property type="entry name" value="ATPase domain of HSP90 chaperone/DNA topoisomerase II/histidine kinase"/>
    <property type="match status" value="1"/>
</dbReference>
<dbReference type="CDD" id="cd00156">
    <property type="entry name" value="REC"/>
    <property type="match status" value="1"/>
</dbReference>
<dbReference type="PROSITE" id="PS50113">
    <property type="entry name" value="PAC"/>
    <property type="match status" value="1"/>
</dbReference>
<dbReference type="InterPro" id="IPR011006">
    <property type="entry name" value="CheY-like_superfamily"/>
</dbReference>
<dbReference type="Pfam" id="PF08447">
    <property type="entry name" value="PAS_3"/>
    <property type="match status" value="1"/>
</dbReference>
<feature type="domain" description="PAC" evidence="18">
    <location>
        <begin position="404"/>
        <end position="454"/>
    </location>
</feature>
<feature type="region of interest" description="Disordered" evidence="14">
    <location>
        <begin position="1135"/>
        <end position="1156"/>
    </location>
</feature>
<evidence type="ECO:0000256" key="3">
    <source>
        <dbReference type="ARBA" id="ARBA00012438"/>
    </source>
</evidence>
<evidence type="ECO:0000256" key="7">
    <source>
        <dbReference type="ARBA" id="ARBA00022741"/>
    </source>
</evidence>
<dbReference type="InterPro" id="IPR000014">
    <property type="entry name" value="PAS"/>
</dbReference>
<evidence type="ECO:0000256" key="8">
    <source>
        <dbReference type="ARBA" id="ARBA00022840"/>
    </source>
</evidence>
<dbReference type="Pfam" id="PF02518">
    <property type="entry name" value="HATPase_c"/>
    <property type="match status" value="1"/>
</dbReference>
<feature type="domain" description="Response regulatory" evidence="16">
    <location>
        <begin position="706"/>
        <end position="828"/>
    </location>
</feature>
<accession>A0ABU9BD01</accession>
<dbReference type="PANTHER" id="PTHR45339">
    <property type="entry name" value="HYBRID SIGNAL TRANSDUCTION HISTIDINE KINASE J"/>
    <property type="match status" value="1"/>
</dbReference>
<keyword evidence="5 12" id="KW-0597">Phosphoprotein</keyword>
<dbReference type="RefSeq" id="WP_341375325.1">
    <property type="nucleotide sequence ID" value="NZ_JBBUTF010000015.1"/>
</dbReference>
<dbReference type="Pfam" id="PF00512">
    <property type="entry name" value="HisKA"/>
    <property type="match status" value="1"/>
</dbReference>
<evidence type="ECO:0000256" key="1">
    <source>
        <dbReference type="ARBA" id="ARBA00000085"/>
    </source>
</evidence>
<evidence type="ECO:0000313" key="20">
    <source>
        <dbReference type="Proteomes" id="UP001368500"/>
    </source>
</evidence>
<evidence type="ECO:0000256" key="5">
    <source>
        <dbReference type="ARBA" id="ARBA00022553"/>
    </source>
</evidence>
<dbReference type="PANTHER" id="PTHR45339:SF1">
    <property type="entry name" value="HYBRID SIGNAL TRANSDUCTION HISTIDINE KINASE J"/>
    <property type="match status" value="1"/>
</dbReference>
<dbReference type="Pfam" id="PF08448">
    <property type="entry name" value="PAS_4"/>
    <property type="match status" value="1"/>
</dbReference>
<dbReference type="SMART" id="SM00086">
    <property type="entry name" value="PAC"/>
    <property type="match status" value="2"/>
</dbReference>
<dbReference type="InterPro" id="IPR013656">
    <property type="entry name" value="PAS_4"/>
</dbReference>
<dbReference type="InterPro" id="IPR005467">
    <property type="entry name" value="His_kinase_dom"/>
</dbReference>
<dbReference type="Gene3D" id="3.30.565.10">
    <property type="entry name" value="Histidine kinase-like ATPase, C-terminal domain"/>
    <property type="match status" value="1"/>
</dbReference>
<dbReference type="SUPFAM" id="SSF47226">
    <property type="entry name" value="Histidine-containing phosphotransfer domain, HPT domain"/>
    <property type="match status" value="1"/>
</dbReference>
<dbReference type="InterPro" id="IPR004358">
    <property type="entry name" value="Sig_transdc_His_kin-like_C"/>
</dbReference>
<feature type="modified residue" description="4-aspartylphosphate" evidence="12">
    <location>
        <position position="760"/>
    </location>
</feature>
<reference evidence="19 20" key="1">
    <citation type="submission" date="2024-04" db="EMBL/GenBank/DDBJ databases">
        <title>Novel species of the genus Ideonella isolated from streams.</title>
        <authorList>
            <person name="Lu H."/>
        </authorList>
    </citation>
    <scope>NUCLEOTIDE SEQUENCE [LARGE SCALE GENOMIC DNA]</scope>
    <source>
        <strain evidence="19 20">BYS139W</strain>
    </source>
</reference>
<protein>
    <recommendedName>
        <fullName evidence="3">histidine kinase</fullName>
        <ecNumber evidence="3">2.7.13.3</ecNumber>
    </recommendedName>
</protein>
<dbReference type="Pfam" id="PF13426">
    <property type="entry name" value="PAS_9"/>
    <property type="match status" value="1"/>
</dbReference>
<feature type="region of interest" description="Disordered" evidence="14">
    <location>
        <begin position="23"/>
        <end position="57"/>
    </location>
</feature>
<dbReference type="SMART" id="SM00091">
    <property type="entry name" value="PAS"/>
    <property type="match status" value="3"/>
</dbReference>
<name>A0ABU9BD01_9BURK</name>
<evidence type="ECO:0000256" key="14">
    <source>
        <dbReference type="SAM" id="MobiDB-lite"/>
    </source>
</evidence>
<feature type="coiled-coil region" evidence="13">
    <location>
        <begin position="440"/>
        <end position="472"/>
    </location>
</feature>
<keyword evidence="7" id="KW-0547">Nucleotide-binding</keyword>
<dbReference type="InterPro" id="IPR036097">
    <property type="entry name" value="HisK_dim/P_sf"/>
</dbReference>
<comment type="catalytic activity">
    <reaction evidence="1">
        <text>ATP + protein L-histidine = ADP + protein N-phospho-L-histidine.</text>
        <dbReference type="EC" id="2.7.13.3"/>
    </reaction>
</comment>
<keyword evidence="9" id="KW-1133">Transmembrane helix</keyword>
<evidence type="ECO:0000259" key="15">
    <source>
        <dbReference type="PROSITE" id="PS50109"/>
    </source>
</evidence>
<dbReference type="SUPFAM" id="SSF47384">
    <property type="entry name" value="Homodimeric domain of signal transducing histidine kinase"/>
    <property type="match status" value="1"/>
</dbReference>
<feature type="modified residue" description="4-aspartylphosphate" evidence="12">
    <location>
        <position position="905"/>
    </location>
</feature>
<dbReference type="Gene3D" id="3.40.50.2300">
    <property type="match status" value="2"/>
</dbReference>
<dbReference type="SMART" id="SM00387">
    <property type="entry name" value="HATPase_c"/>
    <property type="match status" value="1"/>
</dbReference>
<feature type="region of interest" description="Disordered" evidence="14">
    <location>
        <begin position="977"/>
        <end position="1001"/>
    </location>
</feature>
<dbReference type="SMART" id="SM00448">
    <property type="entry name" value="REC"/>
    <property type="match status" value="2"/>
</dbReference>
<evidence type="ECO:0000256" key="10">
    <source>
        <dbReference type="ARBA" id="ARBA00023012"/>
    </source>
</evidence>
<evidence type="ECO:0000259" key="18">
    <source>
        <dbReference type="PROSITE" id="PS50113"/>
    </source>
</evidence>
<feature type="domain" description="PAS" evidence="17">
    <location>
        <begin position="205"/>
        <end position="276"/>
    </location>
</feature>
<evidence type="ECO:0000256" key="12">
    <source>
        <dbReference type="PROSITE-ProRule" id="PRU00169"/>
    </source>
</evidence>
<dbReference type="SUPFAM" id="SSF52172">
    <property type="entry name" value="CheY-like"/>
    <property type="match status" value="2"/>
</dbReference>
<feature type="domain" description="Response regulatory" evidence="16">
    <location>
        <begin position="856"/>
        <end position="972"/>
    </location>
</feature>
<dbReference type="SMART" id="SM00388">
    <property type="entry name" value="HisKA"/>
    <property type="match status" value="1"/>
</dbReference>
<evidence type="ECO:0000256" key="11">
    <source>
        <dbReference type="ARBA" id="ARBA00023136"/>
    </source>
</evidence>
<dbReference type="PRINTS" id="PR00344">
    <property type="entry name" value="BCTRLSENSOR"/>
</dbReference>
<dbReference type="EC" id="2.7.13.3" evidence="3"/>
<dbReference type="InterPro" id="IPR000700">
    <property type="entry name" value="PAS-assoc_C"/>
</dbReference>
<comment type="caution">
    <text evidence="19">The sequence shown here is derived from an EMBL/GenBank/DDBJ whole genome shotgun (WGS) entry which is preliminary data.</text>
</comment>
<dbReference type="NCBIfam" id="TIGR00229">
    <property type="entry name" value="sensory_box"/>
    <property type="match status" value="2"/>
</dbReference>
<evidence type="ECO:0000259" key="16">
    <source>
        <dbReference type="PROSITE" id="PS50110"/>
    </source>
</evidence>
<evidence type="ECO:0000256" key="4">
    <source>
        <dbReference type="ARBA" id="ARBA00022475"/>
    </source>
</evidence>
<proteinExistence type="predicted"/>
<dbReference type="Proteomes" id="UP001368500">
    <property type="component" value="Unassembled WGS sequence"/>
</dbReference>
<dbReference type="InterPro" id="IPR003594">
    <property type="entry name" value="HATPase_dom"/>
</dbReference>
<dbReference type="SUPFAM" id="SSF55785">
    <property type="entry name" value="PYP-like sensor domain (PAS domain)"/>
    <property type="match status" value="3"/>
</dbReference>
<keyword evidence="20" id="KW-1185">Reference proteome</keyword>
<evidence type="ECO:0000256" key="6">
    <source>
        <dbReference type="ARBA" id="ARBA00022692"/>
    </source>
</evidence>
<comment type="subcellular location">
    <subcellularLocation>
        <location evidence="2">Cell membrane</location>
        <topology evidence="2">Multi-pass membrane protein</topology>
    </subcellularLocation>
</comment>
<keyword evidence="11" id="KW-0472">Membrane</keyword>
<dbReference type="InterPro" id="IPR001789">
    <property type="entry name" value="Sig_transdc_resp-reg_receiver"/>
</dbReference>
<dbReference type="InterPro" id="IPR003661">
    <property type="entry name" value="HisK_dim/P_dom"/>
</dbReference>
<dbReference type="InterPro" id="IPR036890">
    <property type="entry name" value="HATPase_C_sf"/>
</dbReference>
<evidence type="ECO:0000313" key="19">
    <source>
        <dbReference type="EMBL" id="MEK8027541.1"/>
    </source>
</evidence>
<keyword evidence="6" id="KW-0812">Transmembrane</keyword>
<dbReference type="PROSITE" id="PS50110">
    <property type="entry name" value="RESPONSE_REGULATORY"/>
    <property type="match status" value="2"/>
</dbReference>
<evidence type="ECO:0000256" key="2">
    <source>
        <dbReference type="ARBA" id="ARBA00004651"/>
    </source>
</evidence>
<organism evidence="19 20">
    <name type="scientific">Pseudaquabacterium rugosum</name>
    <dbReference type="NCBI Taxonomy" id="2984194"/>
    <lineage>
        <taxon>Bacteria</taxon>
        <taxon>Pseudomonadati</taxon>
        <taxon>Pseudomonadota</taxon>
        <taxon>Betaproteobacteria</taxon>
        <taxon>Burkholderiales</taxon>
        <taxon>Sphaerotilaceae</taxon>
        <taxon>Pseudaquabacterium</taxon>
    </lineage>
</organism>
<evidence type="ECO:0000256" key="9">
    <source>
        <dbReference type="ARBA" id="ARBA00022989"/>
    </source>
</evidence>
<keyword evidence="8" id="KW-0067">ATP-binding</keyword>